<proteinExistence type="predicted"/>
<evidence type="ECO:0000313" key="3">
    <source>
        <dbReference type="Proteomes" id="UP001177769"/>
    </source>
</evidence>
<evidence type="ECO:0000256" key="1">
    <source>
        <dbReference type="SAM" id="Phobius"/>
    </source>
</evidence>
<reference evidence="2" key="1">
    <citation type="submission" date="2023-01" db="EMBL/GenBank/DDBJ databases">
        <title>Whole genome sequence of Paucibacter sp. S2-9 isolated from pond sediment.</title>
        <authorList>
            <person name="Jung J.Y."/>
        </authorList>
    </citation>
    <scope>NUCLEOTIDE SEQUENCE</scope>
    <source>
        <strain evidence="2">S2-9</strain>
    </source>
</reference>
<dbReference type="AlphaFoldDB" id="A0AA95SQ47"/>
<keyword evidence="1" id="KW-0472">Membrane</keyword>
<dbReference type="RefSeq" id="WP_285232746.1">
    <property type="nucleotide sequence ID" value="NZ_CP116346.1"/>
</dbReference>
<accession>A0AA95SQ47</accession>
<dbReference type="EMBL" id="CP116346">
    <property type="protein sequence ID" value="WIT11661.1"/>
    <property type="molecule type" value="Genomic_DNA"/>
</dbReference>
<keyword evidence="3" id="KW-1185">Reference proteome</keyword>
<evidence type="ECO:0008006" key="4">
    <source>
        <dbReference type="Google" id="ProtNLM"/>
    </source>
</evidence>
<keyword evidence="1" id="KW-0812">Transmembrane</keyword>
<dbReference type="Proteomes" id="UP001177769">
    <property type="component" value="Chromosome"/>
</dbReference>
<dbReference type="KEGG" id="pais:PFX98_22670"/>
<keyword evidence="1" id="KW-1133">Transmembrane helix</keyword>
<evidence type="ECO:0000313" key="2">
    <source>
        <dbReference type="EMBL" id="WIT11661.1"/>
    </source>
</evidence>
<sequence>MFILWPSFFMAGVTVALVFAVVDPSDLSWFGAAPMALPRAAIYTLSFLIFWLLISAASAMSLYLAQQQKSPPQ</sequence>
<name>A0AA95SQ47_9BURK</name>
<protein>
    <recommendedName>
        <fullName evidence="4">Transmembrane protein</fullName>
    </recommendedName>
</protein>
<feature type="transmembrane region" description="Helical" evidence="1">
    <location>
        <begin position="40"/>
        <end position="65"/>
    </location>
</feature>
<organism evidence="2 3">
    <name type="scientific">Paucibacter sediminis</name>
    <dbReference type="NCBI Taxonomy" id="3019553"/>
    <lineage>
        <taxon>Bacteria</taxon>
        <taxon>Pseudomonadati</taxon>
        <taxon>Pseudomonadota</taxon>
        <taxon>Betaproteobacteria</taxon>
        <taxon>Burkholderiales</taxon>
        <taxon>Sphaerotilaceae</taxon>
        <taxon>Roseateles</taxon>
    </lineage>
</organism>
<gene>
    <name evidence="2" type="ORF">PFX98_22670</name>
</gene>